<dbReference type="Proteomes" id="UP001150581">
    <property type="component" value="Unassembled WGS sequence"/>
</dbReference>
<organism evidence="1 2">
    <name type="scientific">Kickxella alabastrina</name>
    <dbReference type="NCBI Taxonomy" id="61397"/>
    <lineage>
        <taxon>Eukaryota</taxon>
        <taxon>Fungi</taxon>
        <taxon>Fungi incertae sedis</taxon>
        <taxon>Zoopagomycota</taxon>
        <taxon>Kickxellomycotina</taxon>
        <taxon>Kickxellomycetes</taxon>
        <taxon>Kickxellales</taxon>
        <taxon>Kickxellaceae</taxon>
        <taxon>Kickxella</taxon>
    </lineage>
</organism>
<name>A0ACC1IUC0_9FUNG</name>
<evidence type="ECO:0000313" key="2">
    <source>
        <dbReference type="Proteomes" id="UP001150581"/>
    </source>
</evidence>
<feature type="non-terminal residue" evidence="1">
    <location>
        <position position="444"/>
    </location>
</feature>
<evidence type="ECO:0000313" key="1">
    <source>
        <dbReference type="EMBL" id="KAJ1900987.1"/>
    </source>
</evidence>
<gene>
    <name evidence="1" type="ORF">LPJ66_001092</name>
</gene>
<proteinExistence type="predicted"/>
<accession>A0ACC1IUC0</accession>
<reference evidence="1" key="1">
    <citation type="submission" date="2022-07" db="EMBL/GenBank/DDBJ databases">
        <title>Phylogenomic reconstructions and comparative analyses of Kickxellomycotina fungi.</title>
        <authorList>
            <person name="Reynolds N.K."/>
            <person name="Stajich J.E."/>
            <person name="Barry K."/>
            <person name="Grigoriev I.V."/>
            <person name="Crous P."/>
            <person name="Smith M.E."/>
        </authorList>
    </citation>
    <scope>NUCLEOTIDE SEQUENCE</scope>
    <source>
        <strain evidence="1">Benny 63K</strain>
    </source>
</reference>
<comment type="caution">
    <text evidence="1">The sequence shown here is derived from an EMBL/GenBank/DDBJ whole genome shotgun (WGS) entry which is preliminary data.</text>
</comment>
<protein>
    <submittedName>
        <fullName evidence="1">Uncharacterized protein</fullName>
    </submittedName>
</protein>
<keyword evidence="2" id="KW-1185">Reference proteome</keyword>
<sequence>MEIVSEILPLPGLAPGEAVAGGIAGGITTGQWSLPHAPAMPLLYRFTSRLLEVRNLATAALDMPEALATLSTAQLQAGIAEELEILMVTPVHLNQTTHFLIILREAVAKAMRLCVFNPFTLLIHPISTPVYHRIRSISVSAPLSAGSGTSTEWEYAVVCFGLSGGRALIGNLTIGPDGSQLTALEKLVIAGHKSNVSCSFCREAPGTNGRSLVFLGLASGNVAVVEYCPYGLNRTRIIGIVPVGKPQLGSAARISAAVVGSGRFVLAVGHSTSAHTKVHSDRKSSLAAVSVHSIAFGGDKISQAHVEITQIGTVFLQLLTYDEYDAKSDPTKHAITNADIVDLAVVDIDNTTQTGGADAPRSIVVAVLASTSIDDTVSSPYSHSGPEPYSRNRLLHTLFNAWAFNEQTLELVTISSQNSTVSDAVLGMQISGSAAQIDIVTGRK</sequence>
<dbReference type="EMBL" id="JANBPG010000050">
    <property type="protein sequence ID" value="KAJ1900987.1"/>
    <property type="molecule type" value="Genomic_DNA"/>
</dbReference>